<dbReference type="Gene3D" id="3.10.100.10">
    <property type="entry name" value="Mannose-Binding Protein A, subunit A"/>
    <property type="match status" value="1"/>
</dbReference>
<dbReference type="PANTHER" id="PTHR22803">
    <property type="entry name" value="MANNOSE, PHOSPHOLIPASE, LECTIN RECEPTOR RELATED"/>
    <property type="match status" value="1"/>
</dbReference>
<name>A0A6I9UUJ4_BACDO</name>
<dbReference type="InterPro" id="IPR016187">
    <property type="entry name" value="CTDL_fold"/>
</dbReference>
<evidence type="ECO:0000313" key="4">
    <source>
        <dbReference type="Proteomes" id="UP001652620"/>
    </source>
</evidence>
<evidence type="ECO:0000256" key="1">
    <source>
        <dbReference type="ARBA" id="ARBA00023157"/>
    </source>
</evidence>
<accession>A0A6I9UUJ4</accession>
<dbReference type="RefSeq" id="XP_011199376.2">
    <property type="nucleotide sequence ID" value="XM_011201074.2"/>
</dbReference>
<dbReference type="GeneID" id="105223357"/>
<dbReference type="InParanoid" id="A0A6I9UUJ4"/>
<sequence>MMGRQCYICFLVLFRMLEVLAQEEIIYERNLWKRIGNTEYAVLNELMNWQSAYHFCELYNGRLVVLNNPEKIRNLQHLQTIYGRQEYLKNIYWIGGNNLADFSKWKWIPINKPFFYTHWHVGEPRQVFSHRCVATSNRTLGFWINTPCADKHYFICERDISYSE</sequence>
<dbReference type="InterPro" id="IPR018378">
    <property type="entry name" value="C-type_lectin_CS"/>
</dbReference>
<dbReference type="AlphaFoldDB" id="A0A6I9UUJ4"/>
<keyword evidence="4" id="KW-1185">Reference proteome</keyword>
<dbReference type="InterPro" id="IPR016186">
    <property type="entry name" value="C-type_lectin-like/link_sf"/>
</dbReference>
<protein>
    <submittedName>
        <fullName evidence="5">Snaclec convulxin subunit beta</fullName>
    </submittedName>
</protein>
<gene>
    <name evidence="5" type="primary">LOC105223357</name>
</gene>
<evidence type="ECO:0000256" key="2">
    <source>
        <dbReference type="SAM" id="SignalP"/>
    </source>
</evidence>
<feature type="domain" description="C-type lectin" evidence="3">
    <location>
        <begin position="35"/>
        <end position="157"/>
    </location>
</feature>
<dbReference type="OrthoDB" id="7357196at2759"/>
<dbReference type="Pfam" id="PF00059">
    <property type="entry name" value="Lectin_C"/>
    <property type="match status" value="1"/>
</dbReference>
<proteinExistence type="predicted"/>
<dbReference type="InterPro" id="IPR001304">
    <property type="entry name" value="C-type_lectin-like"/>
</dbReference>
<dbReference type="SUPFAM" id="SSF56436">
    <property type="entry name" value="C-type lectin-like"/>
    <property type="match status" value="1"/>
</dbReference>
<keyword evidence="2" id="KW-0732">Signal</keyword>
<evidence type="ECO:0000313" key="5">
    <source>
        <dbReference type="RefSeq" id="XP_011199376.2"/>
    </source>
</evidence>
<feature type="signal peptide" evidence="2">
    <location>
        <begin position="1"/>
        <end position="21"/>
    </location>
</feature>
<feature type="chain" id="PRO_5046410598" evidence="2">
    <location>
        <begin position="22"/>
        <end position="164"/>
    </location>
</feature>
<keyword evidence="1" id="KW-1015">Disulfide bond</keyword>
<dbReference type="InterPro" id="IPR050111">
    <property type="entry name" value="C-type_lectin/snaclec_domain"/>
</dbReference>
<dbReference type="SMART" id="SM00034">
    <property type="entry name" value="CLECT"/>
    <property type="match status" value="1"/>
</dbReference>
<dbReference type="PROSITE" id="PS00615">
    <property type="entry name" value="C_TYPE_LECTIN_1"/>
    <property type="match status" value="1"/>
</dbReference>
<evidence type="ECO:0000259" key="3">
    <source>
        <dbReference type="PROSITE" id="PS50041"/>
    </source>
</evidence>
<organism evidence="4 5">
    <name type="scientific">Bactrocera dorsalis</name>
    <name type="common">Oriental fruit fly</name>
    <name type="synonym">Dacus dorsalis</name>
    <dbReference type="NCBI Taxonomy" id="27457"/>
    <lineage>
        <taxon>Eukaryota</taxon>
        <taxon>Metazoa</taxon>
        <taxon>Ecdysozoa</taxon>
        <taxon>Arthropoda</taxon>
        <taxon>Hexapoda</taxon>
        <taxon>Insecta</taxon>
        <taxon>Pterygota</taxon>
        <taxon>Neoptera</taxon>
        <taxon>Endopterygota</taxon>
        <taxon>Diptera</taxon>
        <taxon>Brachycera</taxon>
        <taxon>Muscomorpha</taxon>
        <taxon>Tephritoidea</taxon>
        <taxon>Tephritidae</taxon>
        <taxon>Bactrocera</taxon>
        <taxon>Bactrocera</taxon>
    </lineage>
</organism>
<dbReference type="CDD" id="cd00037">
    <property type="entry name" value="CLECT"/>
    <property type="match status" value="1"/>
</dbReference>
<reference evidence="5" key="1">
    <citation type="submission" date="2025-08" db="UniProtKB">
        <authorList>
            <consortium name="RefSeq"/>
        </authorList>
    </citation>
    <scope>IDENTIFICATION</scope>
    <source>
        <tissue evidence="5">Adult</tissue>
    </source>
</reference>
<dbReference type="KEGG" id="bdr:105223357"/>
<dbReference type="Proteomes" id="UP001652620">
    <property type="component" value="Chromosome 3"/>
</dbReference>
<dbReference type="PROSITE" id="PS50041">
    <property type="entry name" value="C_TYPE_LECTIN_2"/>
    <property type="match status" value="1"/>
</dbReference>